<evidence type="ECO:0000256" key="1">
    <source>
        <dbReference type="SAM" id="Coils"/>
    </source>
</evidence>
<protein>
    <submittedName>
        <fullName evidence="3">YfdX family protein</fullName>
    </submittedName>
</protein>
<sequence>MNSQTLNQPDTRLQQEIDKETQKATDEAERCLDREAVSAIEETRNAINAIEEENTQEAIAALERATGKLDILVARYPELGLVPVMTQVSIIDVAPLDLHVIERIRTQLKNAFNNEDFPTARQLLNNLMSEIRTSIVNLPLETYPDAMREAARLLSEGKTDEARTLLQVALSTLVLTEQSRPIPLLNAYTLLVDAVDLAESDPEQTLRLLKDARTQLKLAQELGYARSNPEYAELEQAIKNLERQVKASEKTTDAFAKLQERFSSFFNQVSAAINPA</sequence>
<keyword evidence="1" id="KW-0175">Coiled coil</keyword>
<evidence type="ECO:0000313" key="3">
    <source>
        <dbReference type="EMBL" id="MBH8566894.1"/>
    </source>
</evidence>
<keyword evidence="4" id="KW-1185">Reference proteome</keyword>
<comment type="caution">
    <text evidence="3">The sequence shown here is derived from an EMBL/GenBank/DDBJ whole genome shotgun (WGS) entry which is preliminary data.</text>
</comment>
<feature type="compositionally biased region" description="Polar residues" evidence="2">
    <location>
        <begin position="1"/>
        <end position="12"/>
    </location>
</feature>
<proteinExistence type="predicted"/>
<dbReference type="InterPro" id="IPR021236">
    <property type="entry name" value="Uncharacterised_YfdX"/>
</dbReference>
<dbReference type="EMBL" id="JAECZC010000106">
    <property type="protein sequence ID" value="MBH8566894.1"/>
    <property type="molecule type" value="Genomic_DNA"/>
</dbReference>
<dbReference type="RefSeq" id="WP_198128629.1">
    <property type="nucleotide sequence ID" value="NZ_JAECZC010000106.1"/>
</dbReference>
<dbReference type="AlphaFoldDB" id="A0A8J7I236"/>
<name>A0A8J7I236_9NOST</name>
<accession>A0A8J7I236</accession>
<evidence type="ECO:0000256" key="2">
    <source>
        <dbReference type="SAM" id="MobiDB-lite"/>
    </source>
</evidence>
<evidence type="ECO:0000313" key="4">
    <source>
        <dbReference type="Proteomes" id="UP000632766"/>
    </source>
</evidence>
<gene>
    <name evidence="3" type="ORF">I8748_32910</name>
</gene>
<reference evidence="3 4" key="1">
    <citation type="journal article" date="2021" name="Int. J. Syst. Evol. Microbiol.">
        <title>Amazonocrinis nigriterrae gen. nov., sp. nov., Atlanticothrix silvestris gen. nov., sp. nov. and Dendronalium phyllosphericum gen. nov., sp. nov., nostocacean cyanobacteria from Brazilian environments.</title>
        <authorList>
            <person name="Alvarenga D.O."/>
            <person name="Andreote A.P.D."/>
            <person name="Branco L.H.Z."/>
            <person name="Delbaje E."/>
            <person name="Cruz R.B."/>
            <person name="Varani A.M."/>
            <person name="Fiore M.F."/>
        </authorList>
    </citation>
    <scope>NUCLEOTIDE SEQUENCE [LARGE SCALE GENOMIC DNA]</scope>
    <source>
        <strain evidence="3 4">CENA67</strain>
    </source>
</reference>
<dbReference type="Proteomes" id="UP000632766">
    <property type="component" value="Unassembled WGS sequence"/>
</dbReference>
<organism evidence="3 4">
    <name type="scientific">Amazonocrinis nigriterrae CENA67</name>
    <dbReference type="NCBI Taxonomy" id="2794033"/>
    <lineage>
        <taxon>Bacteria</taxon>
        <taxon>Bacillati</taxon>
        <taxon>Cyanobacteriota</taxon>
        <taxon>Cyanophyceae</taxon>
        <taxon>Nostocales</taxon>
        <taxon>Nostocaceae</taxon>
        <taxon>Amazonocrinis</taxon>
        <taxon>Amazonocrinis nigriterrae</taxon>
    </lineage>
</organism>
<feature type="region of interest" description="Disordered" evidence="2">
    <location>
        <begin position="1"/>
        <end position="28"/>
    </location>
</feature>
<feature type="compositionally biased region" description="Basic and acidic residues" evidence="2">
    <location>
        <begin position="13"/>
        <end position="28"/>
    </location>
</feature>
<feature type="coiled-coil region" evidence="1">
    <location>
        <begin position="224"/>
        <end position="251"/>
    </location>
</feature>
<dbReference type="Pfam" id="PF10938">
    <property type="entry name" value="YfdX"/>
    <property type="match status" value="1"/>
</dbReference>